<protein>
    <submittedName>
        <fullName evidence="2">YfdX protein</fullName>
    </submittedName>
</protein>
<accession>A0A542W0P7</accession>
<dbReference type="AlphaFoldDB" id="A0A542W0P7"/>
<reference evidence="2 3" key="1">
    <citation type="submission" date="2019-06" db="EMBL/GenBank/DDBJ databases">
        <title>Genome sequencing of Zymomonas mobilis strains for genetic engineering and biofuel applications.</title>
        <authorList>
            <person name="Teravest M."/>
        </authorList>
    </citation>
    <scope>NUCLEOTIDE SEQUENCE [LARGE SCALE GENOMIC DNA]</scope>
    <source>
        <strain evidence="2 3">AN0101</strain>
    </source>
</reference>
<comment type="caution">
    <text evidence="2">The sequence shown here is derived from an EMBL/GenBank/DDBJ whole genome shotgun (WGS) entry which is preliminary data.</text>
</comment>
<organism evidence="2 3">
    <name type="scientific">Zymomonas mobilis</name>
    <dbReference type="NCBI Taxonomy" id="542"/>
    <lineage>
        <taxon>Bacteria</taxon>
        <taxon>Pseudomonadati</taxon>
        <taxon>Pseudomonadota</taxon>
        <taxon>Alphaproteobacteria</taxon>
        <taxon>Sphingomonadales</taxon>
        <taxon>Zymomonadaceae</taxon>
        <taxon>Zymomonas</taxon>
    </lineage>
</organism>
<dbReference type="Pfam" id="PF10938">
    <property type="entry name" value="YfdX"/>
    <property type="match status" value="1"/>
</dbReference>
<sequence length="253" mass="27209">MRMEEIGKENIMRFFTPSAALAILIATPGLAASTTASSSLHSIHTKWEEHKADRALNHLSEDGQYAMVDILQAKHILDSGQATAALPILHTASKRLVAAGNARKKFIAAEDNLHPAPQHPVSASHTALTAQATWIPVGGEFIVGEELAPEKKTAVATANSQLKSGQRHEVVETMKVVGEDTDFIVALAPLEQTQKAINQAIDLAKNNKAQEASQAINRLMDSLVFVSDDDIETAMPTSKNATVRHTKTAQKKG</sequence>
<evidence type="ECO:0000313" key="2">
    <source>
        <dbReference type="EMBL" id="TQL17144.1"/>
    </source>
</evidence>
<dbReference type="EMBL" id="VFOF01000001">
    <property type="protein sequence ID" value="TQL17144.1"/>
    <property type="molecule type" value="Genomic_DNA"/>
</dbReference>
<dbReference type="InterPro" id="IPR021236">
    <property type="entry name" value="Uncharacterised_YfdX"/>
</dbReference>
<dbReference type="Proteomes" id="UP000316887">
    <property type="component" value="Unassembled WGS sequence"/>
</dbReference>
<gene>
    <name evidence="2" type="ORF">FBY58_0706</name>
</gene>
<feature type="chain" id="PRO_5022010020" evidence="1">
    <location>
        <begin position="32"/>
        <end position="253"/>
    </location>
</feature>
<feature type="signal peptide" evidence="1">
    <location>
        <begin position="1"/>
        <end position="31"/>
    </location>
</feature>
<keyword evidence="1" id="KW-0732">Signal</keyword>
<evidence type="ECO:0000313" key="3">
    <source>
        <dbReference type="Proteomes" id="UP000316887"/>
    </source>
</evidence>
<name>A0A542W0P7_ZYMMB</name>
<proteinExistence type="predicted"/>
<dbReference type="Gene3D" id="6.10.250.2140">
    <property type="match status" value="1"/>
</dbReference>
<evidence type="ECO:0000256" key="1">
    <source>
        <dbReference type="SAM" id="SignalP"/>
    </source>
</evidence>